<dbReference type="PANTHER" id="PTHR43861">
    <property type="entry name" value="TRANS-ACONITATE 2-METHYLTRANSFERASE-RELATED"/>
    <property type="match status" value="1"/>
</dbReference>
<dbReference type="OrthoDB" id="9770485at2"/>
<evidence type="ECO:0000313" key="3">
    <source>
        <dbReference type="Proteomes" id="UP000218418"/>
    </source>
</evidence>
<protein>
    <submittedName>
        <fullName evidence="2">Type 11 methyltransferase</fullName>
    </submittedName>
</protein>
<reference evidence="2 3" key="1">
    <citation type="submission" date="2017-06" db="EMBL/GenBank/DDBJ databases">
        <title>Genome sequencing of cyanobaciteial culture collection at National Institute for Environmental Studies (NIES).</title>
        <authorList>
            <person name="Hirose Y."/>
            <person name="Shimura Y."/>
            <person name="Fujisawa T."/>
            <person name="Nakamura Y."/>
            <person name="Kawachi M."/>
        </authorList>
    </citation>
    <scope>NUCLEOTIDE SEQUENCE [LARGE SCALE GENOMIC DNA]</scope>
    <source>
        <strain evidence="2 3">NIES-267</strain>
    </source>
</reference>
<dbReference type="AlphaFoldDB" id="A0A1Z4LSX9"/>
<keyword evidence="3" id="KW-1185">Reference proteome</keyword>
<accession>A0A1Z4LSX9</accession>
<gene>
    <name evidence="2" type="ORF">NIES267_38230</name>
</gene>
<keyword evidence="2" id="KW-0489">Methyltransferase</keyword>
<feature type="domain" description="Methyltransferase" evidence="1">
    <location>
        <begin position="39"/>
        <end position="192"/>
    </location>
</feature>
<dbReference type="Proteomes" id="UP000218418">
    <property type="component" value="Chromosome"/>
</dbReference>
<dbReference type="EMBL" id="AP018227">
    <property type="protein sequence ID" value="BAY84327.1"/>
    <property type="molecule type" value="Genomic_DNA"/>
</dbReference>
<dbReference type="GO" id="GO:0008168">
    <property type="term" value="F:methyltransferase activity"/>
    <property type="evidence" value="ECO:0007669"/>
    <property type="project" value="UniProtKB-KW"/>
</dbReference>
<dbReference type="CDD" id="cd02440">
    <property type="entry name" value="AdoMet_MTases"/>
    <property type="match status" value="1"/>
</dbReference>
<sequence length="266" mass="29062">MQDKGYTLATGESGAYRLQILNAIHQPYTEFLLKRAGLSKGMRVADIGCGTGNVSFLMASQVGINGSVCSVDLSAAQLDIARSQAKVSNFNNVTFTQGSADDTGLSKESFDLVYCRFLLIHLNRPVDALIEMRSLLKPGGLLVCEEADFGKAFCEPSSQVHDSCYEMLIGLAASRGQNFCFGIELYKMFQNAGFMTPEISFVQPTVMGENKRLIDMSLMEARNALIEAGLTKATQIDQTIAQLTELAEDNTTLFGIPRVTQIWAKK</sequence>
<dbReference type="InterPro" id="IPR025714">
    <property type="entry name" value="Methyltranfer_dom"/>
</dbReference>
<name>A0A1Z4LSX9_9CYAN</name>
<evidence type="ECO:0000259" key="1">
    <source>
        <dbReference type="Pfam" id="PF13847"/>
    </source>
</evidence>
<dbReference type="SUPFAM" id="SSF53335">
    <property type="entry name" value="S-adenosyl-L-methionine-dependent methyltransferases"/>
    <property type="match status" value="1"/>
</dbReference>
<evidence type="ECO:0000313" key="2">
    <source>
        <dbReference type="EMBL" id="BAY84327.1"/>
    </source>
</evidence>
<dbReference type="GO" id="GO:0032259">
    <property type="term" value="P:methylation"/>
    <property type="evidence" value="ECO:0007669"/>
    <property type="project" value="UniProtKB-KW"/>
</dbReference>
<keyword evidence="2" id="KW-0808">Transferase</keyword>
<proteinExistence type="predicted"/>
<dbReference type="InterPro" id="IPR029063">
    <property type="entry name" value="SAM-dependent_MTases_sf"/>
</dbReference>
<dbReference type="Gene3D" id="3.40.50.150">
    <property type="entry name" value="Vaccinia Virus protein VP39"/>
    <property type="match status" value="1"/>
</dbReference>
<organism evidence="2 3">
    <name type="scientific">Calothrix parasitica NIES-267</name>
    <dbReference type="NCBI Taxonomy" id="1973488"/>
    <lineage>
        <taxon>Bacteria</taxon>
        <taxon>Bacillati</taxon>
        <taxon>Cyanobacteriota</taxon>
        <taxon>Cyanophyceae</taxon>
        <taxon>Nostocales</taxon>
        <taxon>Calotrichaceae</taxon>
        <taxon>Calothrix</taxon>
    </lineage>
</organism>
<dbReference type="Pfam" id="PF13847">
    <property type="entry name" value="Methyltransf_31"/>
    <property type="match status" value="1"/>
</dbReference>